<evidence type="ECO:0000313" key="2">
    <source>
        <dbReference type="EMBL" id="PNR31957.1"/>
    </source>
</evidence>
<name>A0A2K1IRQ4_PHYPA</name>
<protein>
    <submittedName>
        <fullName evidence="2 3">Uncharacterized protein</fullName>
    </submittedName>
</protein>
<feature type="transmembrane region" description="Helical" evidence="1">
    <location>
        <begin position="12"/>
        <end position="30"/>
    </location>
</feature>
<reference evidence="2 4" key="2">
    <citation type="journal article" date="2018" name="Plant J.">
        <title>The Physcomitrella patens chromosome-scale assembly reveals moss genome structure and evolution.</title>
        <authorList>
            <person name="Lang D."/>
            <person name="Ullrich K.K."/>
            <person name="Murat F."/>
            <person name="Fuchs J."/>
            <person name="Jenkins J."/>
            <person name="Haas F.B."/>
            <person name="Piednoel M."/>
            <person name="Gundlach H."/>
            <person name="Van Bel M."/>
            <person name="Meyberg R."/>
            <person name="Vives C."/>
            <person name="Morata J."/>
            <person name="Symeonidi A."/>
            <person name="Hiss M."/>
            <person name="Muchero W."/>
            <person name="Kamisugi Y."/>
            <person name="Saleh O."/>
            <person name="Blanc G."/>
            <person name="Decker E.L."/>
            <person name="van Gessel N."/>
            <person name="Grimwood J."/>
            <person name="Hayes R.D."/>
            <person name="Graham S.W."/>
            <person name="Gunter L.E."/>
            <person name="McDaniel S.F."/>
            <person name="Hoernstein S.N.W."/>
            <person name="Larsson A."/>
            <person name="Li F.W."/>
            <person name="Perroud P.F."/>
            <person name="Phillips J."/>
            <person name="Ranjan P."/>
            <person name="Rokshar D.S."/>
            <person name="Rothfels C.J."/>
            <person name="Schneider L."/>
            <person name="Shu S."/>
            <person name="Stevenson D.W."/>
            <person name="Thummler F."/>
            <person name="Tillich M."/>
            <person name="Villarreal Aguilar J.C."/>
            <person name="Widiez T."/>
            <person name="Wong G.K."/>
            <person name="Wymore A."/>
            <person name="Zhang Y."/>
            <person name="Zimmer A.D."/>
            <person name="Quatrano R.S."/>
            <person name="Mayer K.F.X."/>
            <person name="Goodstein D."/>
            <person name="Casacuberta J.M."/>
            <person name="Vandepoele K."/>
            <person name="Reski R."/>
            <person name="Cuming A.C."/>
            <person name="Tuskan G.A."/>
            <person name="Maumus F."/>
            <person name="Salse J."/>
            <person name="Schmutz J."/>
            <person name="Rensing S.A."/>
        </authorList>
    </citation>
    <scope>NUCLEOTIDE SEQUENCE [LARGE SCALE GENOMIC DNA]</scope>
    <source>
        <strain evidence="3 4">cv. Gransden 2004</strain>
    </source>
</reference>
<reference evidence="3" key="3">
    <citation type="submission" date="2020-12" db="UniProtKB">
        <authorList>
            <consortium name="EnsemblPlants"/>
        </authorList>
    </citation>
    <scope>IDENTIFICATION</scope>
</reference>
<dbReference type="EnsemblPlants" id="Pp3c21_12170V3.1">
    <property type="protein sequence ID" value="PAC:32914589.CDS.1"/>
    <property type="gene ID" value="Pp3c21_12170"/>
</dbReference>
<keyword evidence="4" id="KW-1185">Reference proteome</keyword>
<evidence type="ECO:0000313" key="3">
    <source>
        <dbReference type="EnsemblPlants" id="PAC:32914589.CDS.1"/>
    </source>
</evidence>
<evidence type="ECO:0000256" key="1">
    <source>
        <dbReference type="SAM" id="Phobius"/>
    </source>
</evidence>
<dbReference type="Proteomes" id="UP000006727">
    <property type="component" value="Chromosome 21"/>
</dbReference>
<dbReference type="EMBL" id="ABEU02000021">
    <property type="protein sequence ID" value="PNR31957.1"/>
    <property type="molecule type" value="Genomic_DNA"/>
</dbReference>
<evidence type="ECO:0000313" key="4">
    <source>
        <dbReference type="Proteomes" id="UP000006727"/>
    </source>
</evidence>
<keyword evidence="1" id="KW-0472">Membrane</keyword>
<proteinExistence type="predicted"/>
<accession>A0A2K1IRQ4</accession>
<dbReference type="AlphaFoldDB" id="A0A2K1IRQ4"/>
<dbReference type="InParanoid" id="A0A2K1IRQ4"/>
<keyword evidence="1" id="KW-0812">Transmembrane</keyword>
<organism evidence="2">
    <name type="scientific">Physcomitrium patens</name>
    <name type="common">Spreading-leaved earth moss</name>
    <name type="synonym">Physcomitrella patens</name>
    <dbReference type="NCBI Taxonomy" id="3218"/>
    <lineage>
        <taxon>Eukaryota</taxon>
        <taxon>Viridiplantae</taxon>
        <taxon>Streptophyta</taxon>
        <taxon>Embryophyta</taxon>
        <taxon>Bryophyta</taxon>
        <taxon>Bryophytina</taxon>
        <taxon>Bryopsida</taxon>
        <taxon>Funariidae</taxon>
        <taxon>Funariales</taxon>
        <taxon>Funariaceae</taxon>
        <taxon>Physcomitrium</taxon>
    </lineage>
</organism>
<reference evidence="2 4" key="1">
    <citation type="journal article" date="2008" name="Science">
        <title>The Physcomitrella genome reveals evolutionary insights into the conquest of land by plants.</title>
        <authorList>
            <person name="Rensing S."/>
            <person name="Lang D."/>
            <person name="Zimmer A."/>
            <person name="Terry A."/>
            <person name="Salamov A."/>
            <person name="Shapiro H."/>
            <person name="Nishiyama T."/>
            <person name="Perroud P.-F."/>
            <person name="Lindquist E."/>
            <person name="Kamisugi Y."/>
            <person name="Tanahashi T."/>
            <person name="Sakakibara K."/>
            <person name="Fujita T."/>
            <person name="Oishi K."/>
            <person name="Shin-I T."/>
            <person name="Kuroki Y."/>
            <person name="Toyoda A."/>
            <person name="Suzuki Y."/>
            <person name="Hashimoto A."/>
            <person name="Yamaguchi K."/>
            <person name="Sugano A."/>
            <person name="Kohara Y."/>
            <person name="Fujiyama A."/>
            <person name="Anterola A."/>
            <person name="Aoki S."/>
            <person name="Ashton N."/>
            <person name="Barbazuk W.B."/>
            <person name="Barker E."/>
            <person name="Bennetzen J."/>
            <person name="Bezanilla M."/>
            <person name="Blankenship R."/>
            <person name="Cho S.H."/>
            <person name="Dutcher S."/>
            <person name="Estelle M."/>
            <person name="Fawcett J.A."/>
            <person name="Gundlach H."/>
            <person name="Hanada K."/>
            <person name="Heyl A."/>
            <person name="Hicks K.A."/>
            <person name="Hugh J."/>
            <person name="Lohr M."/>
            <person name="Mayer K."/>
            <person name="Melkozernov A."/>
            <person name="Murata T."/>
            <person name="Nelson D."/>
            <person name="Pils B."/>
            <person name="Prigge M."/>
            <person name="Reiss B."/>
            <person name="Renner T."/>
            <person name="Rombauts S."/>
            <person name="Rushton P."/>
            <person name="Sanderfoot A."/>
            <person name="Schween G."/>
            <person name="Shiu S.-H."/>
            <person name="Stueber K."/>
            <person name="Theodoulou F.L."/>
            <person name="Tu H."/>
            <person name="Van de Peer Y."/>
            <person name="Verrier P.J."/>
            <person name="Waters E."/>
            <person name="Wood A."/>
            <person name="Yang L."/>
            <person name="Cove D."/>
            <person name="Cuming A."/>
            <person name="Hasebe M."/>
            <person name="Lucas S."/>
            <person name="Mishler D.B."/>
            <person name="Reski R."/>
            <person name="Grigoriev I."/>
            <person name="Quatrano R.S."/>
            <person name="Boore J.L."/>
        </authorList>
    </citation>
    <scope>NUCLEOTIDE SEQUENCE [LARGE SCALE GENOMIC DNA]</scope>
    <source>
        <strain evidence="3 4">cv. Gransden 2004</strain>
    </source>
</reference>
<gene>
    <name evidence="2" type="ORF">PHYPA_026081</name>
</gene>
<sequence>MMDLVSTSPHAPSGFFLGLWFYVCSMFFYLSKTNYSFFVINCLVRPNLSQRNFFVLVHIESRWGGFLFNPFFSSFCSQISILSSS</sequence>
<dbReference type="Gramene" id="Pp3c21_12170V3.1">
    <property type="protein sequence ID" value="PAC:32914589.CDS.1"/>
    <property type="gene ID" value="Pp3c21_12170"/>
</dbReference>
<dbReference type="PaxDb" id="3218-PP1S369_13V6.1"/>
<keyword evidence="1" id="KW-1133">Transmembrane helix</keyword>